<name>A0A9D3LQQ6_ANGAN</name>
<organism evidence="2 3">
    <name type="scientific">Anguilla anguilla</name>
    <name type="common">European freshwater eel</name>
    <name type="synonym">Muraena anguilla</name>
    <dbReference type="NCBI Taxonomy" id="7936"/>
    <lineage>
        <taxon>Eukaryota</taxon>
        <taxon>Metazoa</taxon>
        <taxon>Chordata</taxon>
        <taxon>Craniata</taxon>
        <taxon>Vertebrata</taxon>
        <taxon>Euteleostomi</taxon>
        <taxon>Actinopterygii</taxon>
        <taxon>Neopterygii</taxon>
        <taxon>Teleostei</taxon>
        <taxon>Anguilliformes</taxon>
        <taxon>Anguillidae</taxon>
        <taxon>Anguilla</taxon>
    </lineage>
</organism>
<dbReference type="Proteomes" id="UP001044222">
    <property type="component" value="Chromosome 14"/>
</dbReference>
<dbReference type="AlphaFoldDB" id="A0A9D3LQQ6"/>
<feature type="non-terminal residue" evidence="2">
    <location>
        <position position="1"/>
    </location>
</feature>
<evidence type="ECO:0000313" key="2">
    <source>
        <dbReference type="EMBL" id="KAG5835382.1"/>
    </source>
</evidence>
<keyword evidence="3" id="KW-1185">Reference proteome</keyword>
<feature type="non-terminal residue" evidence="2">
    <location>
        <position position="134"/>
    </location>
</feature>
<feature type="region of interest" description="Disordered" evidence="1">
    <location>
        <begin position="30"/>
        <end position="79"/>
    </location>
</feature>
<evidence type="ECO:0000256" key="1">
    <source>
        <dbReference type="SAM" id="MobiDB-lite"/>
    </source>
</evidence>
<comment type="caution">
    <text evidence="2">The sequence shown here is derived from an EMBL/GenBank/DDBJ whole genome shotgun (WGS) entry which is preliminary data.</text>
</comment>
<protein>
    <submittedName>
        <fullName evidence="2">Uncharacterized protein</fullName>
    </submittedName>
</protein>
<sequence>AEEAGLVEALPLTLDFLGEVHRLLAAPTLVSSSKRHPVETRAETANHQAPVTKLQSNHKGQSPSSNRQAPIAKLQSQSTRIRPCAEYQGQFNALLRGVSCNSSSSPEEGAVLMSSFTQRLHFSTVFMCSQLPQR</sequence>
<evidence type="ECO:0000313" key="3">
    <source>
        <dbReference type="Proteomes" id="UP001044222"/>
    </source>
</evidence>
<gene>
    <name evidence="2" type="ORF">ANANG_G00243310</name>
</gene>
<feature type="compositionally biased region" description="Polar residues" evidence="1">
    <location>
        <begin position="45"/>
        <end position="79"/>
    </location>
</feature>
<dbReference type="EMBL" id="JAFIRN010000014">
    <property type="protein sequence ID" value="KAG5835382.1"/>
    <property type="molecule type" value="Genomic_DNA"/>
</dbReference>
<reference evidence="2" key="1">
    <citation type="submission" date="2021-01" db="EMBL/GenBank/DDBJ databases">
        <title>A chromosome-scale assembly of European eel, Anguilla anguilla.</title>
        <authorList>
            <person name="Henkel C."/>
            <person name="Jong-Raadsen S.A."/>
            <person name="Dufour S."/>
            <person name="Weltzien F.-A."/>
            <person name="Palstra A.P."/>
            <person name="Pelster B."/>
            <person name="Spaink H.P."/>
            <person name="Van Den Thillart G.E."/>
            <person name="Jansen H."/>
            <person name="Zahm M."/>
            <person name="Klopp C."/>
            <person name="Cedric C."/>
            <person name="Louis A."/>
            <person name="Berthelot C."/>
            <person name="Parey E."/>
            <person name="Roest Crollius H."/>
            <person name="Montfort J."/>
            <person name="Robinson-Rechavi M."/>
            <person name="Bucao C."/>
            <person name="Bouchez O."/>
            <person name="Gislard M."/>
            <person name="Lluch J."/>
            <person name="Milhes M."/>
            <person name="Lampietro C."/>
            <person name="Lopez Roques C."/>
            <person name="Donnadieu C."/>
            <person name="Braasch I."/>
            <person name="Desvignes T."/>
            <person name="Postlethwait J."/>
            <person name="Bobe J."/>
            <person name="Guiguen Y."/>
            <person name="Dirks R."/>
        </authorList>
    </citation>
    <scope>NUCLEOTIDE SEQUENCE</scope>
    <source>
        <strain evidence="2">Tag_6206</strain>
        <tissue evidence="2">Liver</tissue>
    </source>
</reference>
<proteinExistence type="predicted"/>
<accession>A0A9D3LQQ6</accession>